<evidence type="ECO:0000256" key="2">
    <source>
        <dbReference type="ARBA" id="ARBA00022692"/>
    </source>
</evidence>
<feature type="transmembrane region" description="Helical" evidence="5">
    <location>
        <begin position="106"/>
        <end position="131"/>
    </location>
</feature>
<dbReference type="CDD" id="cd17393">
    <property type="entry name" value="MFS_MosC_like"/>
    <property type="match status" value="1"/>
</dbReference>
<feature type="transmembrane region" description="Helical" evidence="5">
    <location>
        <begin position="360"/>
        <end position="381"/>
    </location>
</feature>
<keyword evidence="2 5" id="KW-0812">Transmembrane</keyword>
<dbReference type="Pfam" id="PF07690">
    <property type="entry name" value="MFS_1"/>
    <property type="match status" value="1"/>
</dbReference>
<feature type="transmembrane region" description="Helical" evidence="5">
    <location>
        <begin position="333"/>
        <end position="354"/>
    </location>
</feature>
<feature type="transmembrane region" description="Helical" evidence="5">
    <location>
        <begin position="169"/>
        <end position="187"/>
    </location>
</feature>
<feature type="transmembrane region" description="Helical" evidence="5">
    <location>
        <begin position="275"/>
        <end position="297"/>
    </location>
</feature>
<feature type="transmembrane region" description="Helical" evidence="5">
    <location>
        <begin position="53"/>
        <end position="75"/>
    </location>
</feature>
<feature type="transmembrane region" description="Helical" evidence="5">
    <location>
        <begin position="242"/>
        <end position="263"/>
    </location>
</feature>
<dbReference type="PANTHER" id="PTHR23514">
    <property type="entry name" value="BYPASS OF STOP CODON PROTEIN 6"/>
    <property type="match status" value="1"/>
</dbReference>
<evidence type="ECO:0000313" key="7">
    <source>
        <dbReference type="Proteomes" id="UP000236743"/>
    </source>
</evidence>
<dbReference type="SUPFAM" id="SSF103473">
    <property type="entry name" value="MFS general substrate transporter"/>
    <property type="match status" value="1"/>
</dbReference>
<keyword evidence="3 5" id="KW-1133">Transmembrane helix</keyword>
<dbReference type="GO" id="GO:0016020">
    <property type="term" value="C:membrane"/>
    <property type="evidence" value="ECO:0007669"/>
    <property type="project" value="UniProtKB-SubCell"/>
</dbReference>
<proteinExistence type="predicted"/>
<evidence type="ECO:0000256" key="3">
    <source>
        <dbReference type="ARBA" id="ARBA00022989"/>
    </source>
</evidence>
<evidence type="ECO:0000256" key="5">
    <source>
        <dbReference type="SAM" id="Phobius"/>
    </source>
</evidence>
<dbReference type="InterPro" id="IPR051788">
    <property type="entry name" value="MFS_Transporter"/>
</dbReference>
<dbReference type="Gene3D" id="1.20.1250.20">
    <property type="entry name" value="MFS general substrate transporter like domains"/>
    <property type="match status" value="2"/>
</dbReference>
<dbReference type="GO" id="GO:0022857">
    <property type="term" value="F:transmembrane transporter activity"/>
    <property type="evidence" value="ECO:0007669"/>
    <property type="project" value="InterPro"/>
</dbReference>
<gene>
    <name evidence="6" type="ORF">SAMN04488115_10285</name>
</gene>
<keyword evidence="7" id="KW-1185">Reference proteome</keyword>
<evidence type="ECO:0000313" key="6">
    <source>
        <dbReference type="EMBL" id="SEF80288.1"/>
    </source>
</evidence>
<organism evidence="6 7">
    <name type="scientific">Bosea lathyri</name>
    <dbReference type="NCBI Taxonomy" id="1036778"/>
    <lineage>
        <taxon>Bacteria</taxon>
        <taxon>Pseudomonadati</taxon>
        <taxon>Pseudomonadota</taxon>
        <taxon>Alphaproteobacteria</taxon>
        <taxon>Hyphomicrobiales</taxon>
        <taxon>Boseaceae</taxon>
        <taxon>Bosea</taxon>
    </lineage>
</organism>
<name>A0A1H5V0T8_9HYPH</name>
<feature type="transmembrane region" description="Helical" evidence="5">
    <location>
        <begin position="303"/>
        <end position="321"/>
    </location>
</feature>
<keyword evidence="4 5" id="KW-0472">Membrane</keyword>
<feature type="transmembrane region" description="Helical" evidence="5">
    <location>
        <begin position="199"/>
        <end position="222"/>
    </location>
</feature>
<dbReference type="EMBL" id="FNUY01000002">
    <property type="protein sequence ID" value="SEF80288.1"/>
    <property type="molecule type" value="Genomic_DNA"/>
</dbReference>
<dbReference type="PANTHER" id="PTHR23514:SF13">
    <property type="entry name" value="INNER MEMBRANE PROTEIN YBJJ"/>
    <property type="match status" value="1"/>
</dbReference>
<dbReference type="InterPro" id="IPR036259">
    <property type="entry name" value="MFS_trans_sf"/>
</dbReference>
<dbReference type="OrthoDB" id="9810941at2"/>
<evidence type="ECO:0000256" key="4">
    <source>
        <dbReference type="ARBA" id="ARBA00023136"/>
    </source>
</evidence>
<feature type="transmembrane region" description="Helical" evidence="5">
    <location>
        <begin position="22"/>
        <end position="41"/>
    </location>
</feature>
<protein>
    <submittedName>
        <fullName evidence="6">Fucose permease</fullName>
    </submittedName>
</protein>
<evidence type="ECO:0000256" key="1">
    <source>
        <dbReference type="ARBA" id="ARBA00004141"/>
    </source>
</evidence>
<accession>A0A1H5V0T8</accession>
<comment type="subcellular location">
    <subcellularLocation>
        <location evidence="1">Membrane</location>
        <topology evidence="1">Multi-pass membrane protein</topology>
    </subcellularLocation>
</comment>
<dbReference type="AlphaFoldDB" id="A0A1H5V0T8"/>
<dbReference type="RefSeq" id="WP_103871818.1">
    <property type="nucleotide sequence ID" value="NZ_FNUY01000002.1"/>
</dbReference>
<sequence>MSLAETIATSEPGRPEQVSTRIAFFIAGFGTAAWAPLVPFAKARAGIEDGALGLLLLCLGAGSIIAMPVAGGLAARFGCRRVLVVATLVICLTLPLLAVVSDLVLLGLVLFVFGAGVGSLDCTVNIQAVIVERASGRAMMSGFHGLFSVGGIAGAGGVSVALMLGASPLLASLGVVVLILAALFRAAPDLLPYGATGDGPAFAVPHGIVLFIGILCFVMFLTEGAVLDWSAVFLNSVHGVDPAYAGLGYAAFATTMTIGRLTGDRLVRSIRPSTVIALGALCAAAGLALATLGQSWIVGLAGYALVGAGCANIVPVLYSAVGRQKVMPEHVAVPAISTLGYAGILAGPAAIGFVAHGSSLSIAFLIVALLLVGVAASGRLLNEGGDR</sequence>
<feature type="transmembrane region" description="Helical" evidence="5">
    <location>
        <begin position="82"/>
        <end position="100"/>
    </location>
</feature>
<dbReference type="InterPro" id="IPR011701">
    <property type="entry name" value="MFS"/>
</dbReference>
<dbReference type="Proteomes" id="UP000236743">
    <property type="component" value="Unassembled WGS sequence"/>
</dbReference>
<reference evidence="6 7" key="1">
    <citation type="submission" date="2016-10" db="EMBL/GenBank/DDBJ databases">
        <authorList>
            <person name="de Groot N.N."/>
        </authorList>
    </citation>
    <scope>NUCLEOTIDE SEQUENCE [LARGE SCALE GENOMIC DNA]</scope>
    <source>
        <strain evidence="6 7">DSM 26656</strain>
    </source>
</reference>
<feature type="transmembrane region" description="Helical" evidence="5">
    <location>
        <begin position="143"/>
        <end position="163"/>
    </location>
</feature>